<evidence type="ECO:0000256" key="5">
    <source>
        <dbReference type="SAM" id="MobiDB-lite"/>
    </source>
</evidence>
<dbReference type="InterPro" id="IPR010998">
    <property type="entry name" value="Integrase_recombinase_N"/>
</dbReference>
<protein>
    <submittedName>
        <fullName evidence="7">DUF4102 domain-containing protein</fullName>
    </submittedName>
</protein>
<keyword evidence="4" id="KW-0233">DNA recombination</keyword>
<dbReference type="PANTHER" id="PTHR30629:SF2">
    <property type="entry name" value="PROPHAGE INTEGRASE INTS-RELATED"/>
    <property type="match status" value="1"/>
</dbReference>
<dbReference type="CDD" id="cd00801">
    <property type="entry name" value="INT_P4_C"/>
    <property type="match status" value="1"/>
</dbReference>
<dbReference type="InterPro" id="IPR053876">
    <property type="entry name" value="Phage_int_M"/>
</dbReference>
<dbReference type="InterPro" id="IPR002104">
    <property type="entry name" value="Integrase_catalytic"/>
</dbReference>
<feature type="region of interest" description="Disordered" evidence="5">
    <location>
        <begin position="74"/>
        <end position="95"/>
    </location>
</feature>
<dbReference type="PROSITE" id="PS51898">
    <property type="entry name" value="TYR_RECOMBINASE"/>
    <property type="match status" value="1"/>
</dbReference>
<dbReference type="SUPFAM" id="SSF56349">
    <property type="entry name" value="DNA breaking-rejoining enzymes"/>
    <property type="match status" value="1"/>
</dbReference>
<evidence type="ECO:0000256" key="1">
    <source>
        <dbReference type="ARBA" id="ARBA00008857"/>
    </source>
</evidence>
<evidence type="ECO:0000256" key="3">
    <source>
        <dbReference type="ARBA" id="ARBA00023125"/>
    </source>
</evidence>
<dbReference type="Pfam" id="PF22022">
    <property type="entry name" value="Phage_int_M"/>
    <property type="match status" value="1"/>
</dbReference>
<evidence type="ECO:0000313" key="7">
    <source>
        <dbReference type="EMBL" id="QJT09410.1"/>
    </source>
</evidence>
<feature type="compositionally biased region" description="Basic and acidic residues" evidence="5">
    <location>
        <begin position="81"/>
        <end position="95"/>
    </location>
</feature>
<comment type="similarity">
    <text evidence="1">Belongs to the 'phage' integrase family.</text>
</comment>
<dbReference type="InterPro" id="IPR050808">
    <property type="entry name" value="Phage_Integrase"/>
</dbReference>
<dbReference type="InterPro" id="IPR011010">
    <property type="entry name" value="DNA_brk_join_enz"/>
</dbReference>
<name>A0ABX6NI87_9BACT</name>
<dbReference type="Gene3D" id="1.10.150.130">
    <property type="match status" value="1"/>
</dbReference>
<dbReference type="RefSeq" id="WP_171267359.1">
    <property type="nucleotide sequence ID" value="NZ_CP039543.1"/>
</dbReference>
<keyword evidence="8" id="KW-1185">Reference proteome</keyword>
<dbReference type="InterPro" id="IPR038488">
    <property type="entry name" value="Integrase_DNA-bd_sf"/>
</dbReference>
<proteinExistence type="inferred from homology"/>
<gene>
    <name evidence="7" type="ORF">E8L03_10865</name>
</gene>
<accession>A0ABX6NI87</accession>
<keyword evidence="2" id="KW-0229">DNA integration</keyword>
<evidence type="ECO:0000256" key="4">
    <source>
        <dbReference type="ARBA" id="ARBA00023172"/>
    </source>
</evidence>
<evidence type="ECO:0000313" key="8">
    <source>
        <dbReference type="Proteomes" id="UP000503251"/>
    </source>
</evidence>
<sequence>MLTDAAAKNAKPKAKVYRLADSHGLCLEIKPSGSKHWRYRYRFQGKANMLSLGEYPLVSLAKARKKCDEARELLSDGIDPSQERKAEKKERERQARTFKDVGEEWVAKKSQKWTALTIERNSGILTRYLYPEIGDTPIADIEPPELLTALRKMESRGIHESAKRAHQLAGSILGYGVASGYCTRNSATDLKGALTPPDVTHFASITDPRNVAPLLRSIDGYSGQLVTKCALRLAPLVFARPGELRHAEWLEIDFDAAEWRIPAEKMKKRRPHIVPLSRQALDILQELHHLTGEGKYLFPSLRTTSRPISENTINAALRRMGFDKSEMTGHGFRSMASTILHEQGWPSDVVERQLAHIEGNSVKAAYNYAEHLPERRRMMQSWADYLDGLKAGARVTPLRSKSG</sequence>
<feature type="domain" description="Tyr recombinase" evidence="6">
    <location>
        <begin position="201"/>
        <end position="384"/>
    </location>
</feature>
<dbReference type="InterPro" id="IPR025166">
    <property type="entry name" value="Integrase_DNA_bind_dom"/>
</dbReference>
<evidence type="ECO:0000259" key="6">
    <source>
        <dbReference type="PROSITE" id="PS51898"/>
    </source>
</evidence>
<dbReference type="Proteomes" id="UP000503251">
    <property type="component" value="Chromosome"/>
</dbReference>
<dbReference type="Gene3D" id="3.30.160.390">
    <property type="entry name" value="Integrase, DNA-binding domain"/>
    <property type="match status" value="1"/>
</dbReference>
<keyword evidence="3" id="KW-0238">DNA-binding</keyword>
<dbReference type="Pfam" id="PF13356">
    <property type="entry name" value="Arm-DNA-bind_3"/>
    <property type="match status" value="1"/>
</dbReference>
<dbReference type="Gene3D" id="1.10.443.10">
    <property type="entry name" value="Intergrase catalytic core"/>
    <property type="match status" value="1"/>
</dbReference>
<dbReference type="InterPro" id="IPR013762">
    <property type="entry name" value="Integrase-like_cat_sf"/>
</dbReference>
<evidence type="ECO:0000256" key="2">
    <source>
        <dbReference type="ARBA" id="ARBA00022908"/>
    </source>
</evidence>
<reference evidence="7 8" key="1">
    <citation type="submission" date="2019-04" db="EMBL/GenBank/DDBJ databases">
        <title>Isolation and culture of sulfate reducing bacteria from the cold seep of the South China Sea.</title>
        <authorList>
            <person name="Sun C."/>
            <person name="Liu R."/>
        </authorList>
    </citation>
    <scope>NUCLEOTIDE SEQUENCE [LARGE SCALE GENOMIC DNA]</scope>
    <source>
        <strain evidence="7 8">CS1</strain>
    </source>
</reference>
<dbReference type="PANTHER" id="PTHR30629">
    <property type="entry name" value="PROPHAGE INTEGRASE"/>
    <property type="match status" value="1"/>
</dbReference>
<organism evidence="7 8">
    <name type="scientific">Oceanidesulfovibrio marinus</name>
    <dbReference type="NCBI Taxonomy" id="370038"/>
    <lineage>
        <taxon>Bacteria</taxon>
        <taxon>Pseudomonadati</taxon>
        <taxon>Thermodesulfobacteriota</taxon>
        <taxon>Desulfovibrionia</taxon>
        <taxon>Desulfovibrionales</taxon>
        <taxon>Desulfovibrionaceae</taxon>
        <taxon>Oceanidesulfovibrio</taxon>
    </lineage>
</organism>
<dbReference type="EMBL" id="CP039543">
    <property type="protein sequence ID" value="QJT09410.1"/>
    <property type="molecule type" value="Genomic_DNA"/>
</dbReference>
<dbReference type="Pfam" id="PF00589">
    <property type="entry name" value="Phage_integrase"/>
    <property type="match status" value="1"/>
</dbReference>